<evidence type="ECO:0000256" key="2">
    <source>
        <dbReference type="ARBA" id="ARBA00004123"/>
    </source>
</evidence>
<evidence type="ECO:0000256" key="9">
    <source>
        <dbReference type="ARBA" id="ARBA00022763"/>
    </source>
</evidence>
<dbReference type="CDD" id="cd07902">
    <property type="entry name" value="Adenylation_DNA_ligase_III"/>
    <property type="match status" value="1"/>
</dbReference>
<dbReference type="InterPro" id="IPR036957">
    <property type="entry name" value="Znf_PARP_sf"/>
</dbReference>
<dbReference type="OrthoDB" id="206088at2759"/>
<dbReference type="InterPro" id="IPR001357">
    <property type="entry name" value="BRCT_dom"/>
</dbReference>
<comment type="similarity">
    <text evidence="3 20">Belongs to the ATP-dependent DNA ligase family.</text>
</comment>
<dbReference type="OMA" id="GRWCTVT"/>
<evidence type="ECO:0000256" key="8">
    <source>
        <dbReference type="ARBA" id="ARBA00022741"/>
    </source>
</evidence>
<dbReference type="GO" id="GO:0003910">
    <property type="term" value="F:DNA ligase (ATP) activity"/>
    <property type="evidence" value="ECO:0007669"/>
    <property type="project" value="UniProtKB-EC"/>
</dbReference>
<dbReference type="AlphaFoldDB" id="A0A087UPX1"/>
<dbReference type="Gene3D" id="3.40.50.10190">
    <property type="entry name" value="BRCT domain"/>
    <property type="match status" value="1"/>
</dbReference>
<keyword evidence="14 19" id="KW-0233">DNA recombination</keyword>
<evidence type="ECO:0000256" key="1">
    <source>
        <dbReference type="ARBA" id="ARBA00001946"/>
    </source>
</evidence>
<keyword evidence="11" id="KW-0862">Zinc</keyword>
<dbReference type="Gene3D" id="2.40.50.140">
    <property type="entry name" value="Nucleic acid-binding proteins"/>
    <property type="match status" value="1"/>
</dbReference>
<keyword evidence="7" id="KW-0479">Metal-binding</keyword>
<evidence type="ECO:0000256" key="19">
    <source>
        <dbReference type="RuleBase" id="RU000617"/>
    </source>
</evidence>
<dbReference type="Pfam" id="PF04675">
    <property type="entry name" value="DNA_ligase_A_N"/>
    <property type="match status" value="1"/>
</dbReference>
<dbReference type="GO" id="GO:0006310">
    <property type="term" value="P:DNA recombination"/>
    <property type="evidence" value="ECO:0007669"/>
    <property type="project" value="UniProtKB-KW"/>
</dbReference>
<dbReference type="GO" id="GO:0005524">
    <property type="term" value="F:ATP binding"/>
    <property type="evidence" value="ECO:0007669"/>
    <property type="project" value="UniProtKB-KW"/>
</dbReference>
<dbReference type="GO" id="GO:0070421">
    <property type="term" value="C:DNA ligase III-XRCC1 complex"/>
    <property type="evidence" value="ECO:0007669"/>
    <property type="project" value="TreeGrafter"/>
</dbReference>
<evidence type="ECO:0000256" key="11">
    <source>
        <dbReference type="ARBA" id="ARBA00022833"/>
    </source>
</evidence>
<keyword evidence="26" id="KW-1185">Reference proteome</keyword>
<evidence type="ECO:0000259" key="24">
    <source>
        <dbReference type="PROSITE" id="PS50172"/>
    </source>
</evidence>
<proteinExistence type="inferred from homology"/>
<dbReference type="InterPro" id="IPR000977">
    <property type="entry name" value="DNA_ligase_ATP-dep"/>
</dbReference>
<dbReference type="InterPro" id="IPR036599">
    <property type="entry name" value="DNA_ligase_N_sf"/>
</dbReference>
<evidence type="ECO:0000256" key="13">
    <source>
        <dbReference type="ARBA" id="ARBA00022842"/>
    </source>
</evidence>
<keyword evidence="9 19" id="KW-0227">DNA damage</keyword>
<evidence type="ECO:0000256" key="6">
    <source>
        <dbReference type="ARBA" id="ARBA00022705"/>
    </source>
</evidence>
<evidence type="ECO:0000313" key="26">
    <source>
        <dbReference type="Proteomes" id="UP000054359"/>
    </source>
</evidence>
<evidence type="ECO:0000256" key="10">
    <source>
        <dbReference type="ARBA" id="ARBA00022771"/>
    </source>
</evidence>
<feature type="domain" description="PARP-type" evidence="22">
    <location>
        <begin position="48"/>
        <end position="140"/>
    </location>
</feature>
<keyword evidence="15 19" id="KW-0234">DNA repair</keyword>
<reference evidence="25 26" key="1">
    <citation type="submission" date="2013-11" db="EMBL/GenBank/DDBJ databases">
        <title>Genome sequencing of Stegodyphus mimosarum.</title>
        <authorList>
            <person name="Bechsgaard J."/>
        </authorList>
    </citation>
    <scope>NUCLEOTIDE SEQUENCE [LARGE SCALE GENOMIC DNA]</scope>
</reference>
<dbReference type="PANTHER" id="PTHR45674">
    <property type="entry name" value="DNA LIGASE 1/3 FAMILY MEMBER"/>
    <property type="match status" value="1"/>
</dbReference>
<dbReference type="InterPro" id="IPR050191">
    <property type="entry name" value="ATP-dep_DNA_ligase"/>
</dbReference>
<dbReference type="PANTHER" id="PTHR45674:SF9">
    <property type="entry name" value="DNA LIGASE 3"/>
    <property type="match status" value="1"/>
</dbReference>
<dbReference type="SUPFAM" id="SSF52113">
    <property type="entry name" value="BRCT domain"/>
    <property type="match status" value="1"/>
</dbReference>
<dbReference type="GO" id="GO:0051301">
    <property type="term" value="P:cell division"/>
    <property type="evidence" value="ECO:0007669"/>
    <property type="project" value="UniProtKB-KW"/>
</dbReference>
<dbReference type="EC" id="6.5.1.1" evidence="19"/>
<feature type="non-terminal residue" evidence="25">
    <location>
        <position position="921"/>
    </location>
</feature>
<dbReference type="SUPFAM" id="SSF50249">
    <property type="entry name" value="Nucleic acid-binding proteins"/>
    <property type="match status" value="1"/>
</dbReference>
<feature type="domain" description="BRCT" evidence="24">
    <location>
        <begin position="833"/>
        <end position="918"/>
    </location>
</feature>
<dbReference type="GO" id="GO:0008270">
    <property type="term" value="F:zinc ion binding"/>
    <property type="evidence" value="ECO:0007669"/>
    <property type="project" value="UniProtKB-KW"/>
</dbReference>
<feature type="region of interest" description="Disordered" evidence="21">
    <location>
        <begin position="756"/>
        <end position="810"/>
    </location>
</feature>
<evidence type="ECO:0000256" key="3">
    <source>
        <dbReference type="ARBA" id="ARBA00007572"/>
    </source>
</evidence>
<dbReference type="Gene3D" id="3.30.1490.70">
    <property type="match status" value="1"/>
</dbReference>
<dbReference type="CDD" id="cd07967">
    <property type="entry name" value="OBF_DNA_ligase_III"/>
    <property type="match status" value="1"/>
</dbReference>
<dbReference type="InterPro" id="IPR031916">
    <property type="entry name" value="LIG3_BRCT"/>
</dbReference>
<name>A0A087UPX1_STEMI</name>
<keyword evidence="8 19" id="KW-0547">Nucleotide-binding</keyword>
<dbReference type="NCBIfam" id="TIGR00574">
    <property type="entry name" value="dnl1"/>
    <property type="match status" value="1"/>
</dbReference>
<dbReference type="InterPro" id="IPR012308">
    <property type="entry name" value="DNA_ligase_ATP-dep_N"/>
</dbReference>
<evidence type="ECO:0000256" key="7">
    <source>
        <dbReference type="ARBA" id="ARBA00022723"/>
    </source>
</evidence>
<dbReference type="Pfam" id="PF01068">
    <property type="entry name" value="DNA_ligase_A_M"/>
    <property type="match status" value="1"/>
</dbReference>
<keyword evidence="17" id="KW-0131">Cell cycle</keyword>
<dbReference type="InterPro" id="IPR012340">
    <property type="entry name" value="NA-bd_OB-fold"/>
</dbReference>
<evidence type="ECO:0000259" key="22">
    <source>
        <dbReference type="PROSITE" id="PS50064"/>
    </source>
</evidence>
<sequence length="921" mass="103857">MNLLSRIYRNCYGNLKCYNKILNNLESFKNCTSVVSCVENFIMANNRYCVDLAKRGVAGCKNCNVKIDKGLVRIAKIIPNPFTESGGDMKQWFHVRCIFEKLSRARATTKKIEGPDDLEGWDQLSDEHKEEVLKCLSEFSSNSTPKKNLKKTPTKSVEKSFDSPTTPDKPKNASKDDTLREFRKVCSKIAEEPSYKNKTAILSEFFSKGSDGESFKGDLFLWVKLLLPNVGKRVYNLQNKQLVKLFSDIFSVSYEEMLEDLEQGDVAETIKVFFESSKSFPPESKSTLTLQEVDSYLDQLTRVSREVEHFQILTKVAKRCTGNDLKMFIRFIKHDLRINAGPKPILDAINPSAYPAFQASFNLEDVIRRAIENNTGGSSQKQLTIESSLMTPVLPMLAMICKSVDEAFTRCPNGLYVEIKYDGERIQVHKKGTEFSYFSRSLKPVMQHKVQHLKDYIPKAFPHGNNLILDAEILLVSNDGKPLPFGTLGAHKKTAFKDASVCLFVFDCLQFNDENLMQKPLYQRRKLLEKNMTPVKNHIMFSEIKEVTDPKELKSLITSVKRQGLEGIVVKDKGGIYEPGKRHWLKIKKDYSEEAGMIDSADLVVLGAYYGTGQNGGLMSIFLMGCLNKLTGKWCTVTKARGFDDETLNRLQTELDMIKISKDPSKVPSWLNVSSSLIPDFVSADPKKSPVWEITGDEFSKAEVHTAHGISIRFPRVTRIRTDKTWETATNLQELEKIYAASKETTDLIGLVTMKKNKSDDDDNDGTKGGATHKWDKSSSSSSQTPSPKNGKLKRNGEARSPSSKESISSVKKAKLSACIKEPASKTVSEKKVLPDIFTGVKLFIPQNLDKSDILRRYFIAYDGILLNENEKNEANYVIFTSSLSESKALKNAKKVSEDWIWDCIKLQKQLPADLYKPTAS</sequence>
<dbReference type="PROSITE" id="PS00347">
    <property type="entry name" value="ZF_PARP_1"/>
    <property type="match status" value="1"/>
</dbReference>
<dbReference type="Pfam" id="PF16759">
    <property type="entry name" value="LIG3_BRCT"/>
    <property type="match status" value="1"/>
</dbReference>
<dbReference type="Pfam" id="PF00645">
    <property type="entry name" value="zf-PARP"/>
    <property type="match status" value="1"/>
</dbReference>
<evidence type="ECO:0000259" key="23">
    <source>
        <dbReference type="PROSITE" id="PS50160"/>
    </source>
</evidence>
<evidence type="ECO:0000256" key="17">
    <source>
        <dbReference type="ARBA" id="ARBA00023306"/>
    </source>
</evidence>
<dbReference type="GO" id="GO:0071897">
    <property type="term" value="P:DNA biosynthetic process"/>
    <property type="evidence" value="ECO:0007669"/>
    <property type="project" value="InterPro"/>
</dbReference>
<feature type="compositionally biased region" description="Low complexity" evidence="21">
    <location>
        <begin position="801"/>
        <end position="810"/>
    </location>
</feature>
<dbReference type="InterPro" id="IPR012310">
    <property type="entry name" value="DNA_ligase_ATP-dep_cent"/>
</dbReference>
<evidence type="ECO:0000256" key="5">
    <source>
        <dbReference type="ARBA" id="ARBA00022618"/>
    </source>
</evidence>
<keyword evidence="6" id="KW-0235">DNA replication</keyword>
<keyword evidence="13" id="KW-0460">Magnesium</keyword>
<dbReference type="SMART" id="SM01336">
    <property type="entry name" value="zf-PARP"/>
    <property type="match status" value="1"/>
</dbReference>
<dbReference type="Proteomes" id="UP000054359">
    <property type="component" value="Unassembled WGS sequence"/>
</dbReference>
<dbReference type="FunFam" id="3.30.470.30:FF:000003">
    <property type="entry name" value="DNA ligase"/>
    <property type="match status" value="1"/>
</dbReference>
<dbReference type="InterPro" id="IPR001510">
    <property type="entry name" value="Znf_PARP"/>
</dbReference>
<comment type="catalytic activity">
    <reaction evidence="18 19">
        <text>ATP + (deoxyribonucleotide)n-3'-hydroxyl + 5'-phospho-(deoxyribonucleotide)m = (deoxyribonucleotide)n+m + AMP + diphosphate.</text>
        <dbReference type="EC" id="6.5.1.1"/>
    </reaction>
</comment>
<organism evidence="25 26">
    <name type="scientific">Stegodyphus mimosarum</name>
    <name type="common">African social velvet spider</name>
    <dbReference type="NCBI Taxonomy" id="407821"/>
    <lineage>
        <taxon>Eukaryota</taxon>
        <taxon>Metazoa</taxon>
        <taxon>Ecdysozoa</taxon>
        <taxon>Arthropoda</taxon>
        <taxon>Chelicerata</taxon>
        <taxon>Arachnida</taxon>
        <taxon>Araneae</taxon>
        <taxon>Araneomorphae</taxon>
        <taxon>Entelegynae</taxon>
        <taxon>Eresoidea</taxon>
        <taxon>Eresidae</taxon>
        <taxon>Stegodyphus</taxon>
    </lineage>
</organism>
<dbReference type="SUPFAM" id="SSF56091">
    <property type="entry name" value="DNA ligase/mRNA capping enzyme, catalytic domain"/>
    <property type="match status" value="1"/>
</dbReference>
<dbReference type="InterPro" id="IPR016059">
    <property type="entry name" value="DNA_ligase_ATP-dep_CS"/>
</dbReference>
<evidence type="ECO:0000256" key="18">
    <source>
        <dbReference type="ARBA" id="ARBA00034003"/>
    </source>
</evidence>
<feature type="region of interest" description="Disordered" evidence="21">
    <location>
        <begin position="141"/>
        <end position="176"/>
    </location>
</feature>
<dbReference type="Gene3D" id="1.10.3260.10">
    <property type="entry name" value="DNA ligase, ATP-dependent, N-terminal domain"/>
    <property type="match status" value="1"/>
</dbReference>
<keyword evidence="5" id="KW-0132">Cell division</keyword>
<keyword evidence="10" id="KW-0863">Zinc-finger</keyword>
<evidence type="ECO:0000256" key="20">
    <source>
        <dbReference type="RuleBase" id="RU004196"/>
    </source>
</evidence>
<dbReference type="GO" id="GO:0003677">
    <property type="term" value="F:DNA binding"/>
    <property type="evidence" value="ECO:0007669"/>
    <property type="project" value="InterPro"/>
</dbReference>
<comment type="subcellular location">
    <subcellularLocation>
        <location evidence="2">Nucleus</location>
    </subcellularLocation>
</comment>
<keyword evidence="4 19" id="KW-0436">Ligase</keyword>
<comment type="cofactor">
    <cofactor evidence="1">
        <name>Mg(2+)</name>
        <dbReference type="ChEBI" id="CHEBI:18420"/>
    </cofactor>
</comment>
<dbReference type="InterPro" id="IPR036420">
    <property type="entry name" value="BRCT_dom_sf"/>
</dbReference>
<evidence type="ECO:0000256" key="14">
    <source>
        <dbReference type="ARBA" id="ARBA00023172"/>
    </source>
</evidence>
<dbReference type="PROSITE" id="PS00697">
    <property type="entry name" value="DNA_LIGASE_A1"/>
    <property type="match status" value="1"/>
</dbReference>
<evidence type="ECO:0000256" key="16">
    <source>
        <dbReference type="ARBA" id="ARBA00023242"/>
    </source>
</evidence>
<dbReference type="STRING" id="407821.A0A087UPX1"/>
<dbReference type="PROSITE" id="PS00333">
    <property type="entry name" value="DNA_LIGASE_A2"/>
    <property type="match status" value="1"/>
</dbReference>
<protein>
    <recommendedName>
        <fullName evidence="19">DNA ligase</fullName>
        <ecNumber evidence="19">6.5.1.1</ecNumber>
    </recommendedName>
</protein>
<evidence type="ECO:0000256" key="15">
    <source>
        <dbReference type="ARBA" id="ARBA00023204"/>
    </source>
</evidence>
<dbReference type="Gene3D" id="3.30.1740.10">
    <property type="entry name" value="Zinc finger, PARP-type"/>
    <property type="match status" value="1"/>
</dbReference>
<dbReference type="FunFam" id="1.10.3260.10:FF:000002">
    <property type="entry name" value="DNA ligase"/>
    <property type="match status" value="1"/>
</dbReference>
<feature type="domain" description="ATP-dependent DNA ligase family profile" evidence="23">
    <location>
        <begin position="494"/>
        <end position="628"/>
    </location>
</feature>
<keyword evidence="12 19" id="KW-0067">ATP-binding</keyword>
<evidence type="ECO:0000256" key="21">
    <source>
        <dbReference type="SAM" id="MobiDB-lite"/>
    </source>
</evidence>
<keyword evidence="16" id="KW-0539">Nucleus</keyword>
<dbReference type="PROSITE" id="PS50160">
    <property type="entry name" value="DNA_LIGASE_A3"/>
    <property type="match status" value="1"/>
</dbReference>
<accession>A0A087UPX1</accession>
<dbReference type="Pfam" id="PF04679">
    <property type="entry name" value="DNA_ligase_A_C"/>
    <property type="match status" value="1"/>
</dbReference>
<evidence type="ECO:0000256" key="4">
    <source>
        <dbReference type="ARBA" id="ARBA00022598"/>
    </source>
</evidence>
<gene>
    <name evidence="25" type="ORF">X975_04361</name>
</gene>
<evidence type="ECO:0000313" key="25">
    <source>
        <dbReference type="EMBL" id="KFM79410.1"/>
    </source>
</evidence>
<dbReference type="SUPFAM" id="SSF117018">
    <property type="entry name" value="ATP-dependent DNA ligase DNA-binding domain"/>
    <property type="match status" value="1"/>
</dbReference>
<dbReference type="FunFam" id="2.40.50.140:FF:000085">
    <property type="entry name" value="DNA ligase"/>
    <property type="match status" value="1"/>
</dbReference>
<dbReference type="SUPFAM" id="SSF57716">
    <property type="entry name" value="Glucocorticoid receptor-like (DNA-binding domain)"/>
    <property type="match status" value="1"/>
</dbReference>
<dbReference type="Gene3D" id="3.30.470.30">
    <property type="entry name" value="DNA ligase/mRNA capping enzyme"/>
    <property type="match status" value="1"/>
</dbReference>
<dbReference type="PROSITE" id="PS50064">
    <property type="entry name" value="ZF_PARP_2"/>
    <property type="match status" value="1"/>
</dbReference>
<dbReference type="PROSITE" id="PS50172">
    <property type="entry name" value="BRCT"/>
    <property type="match status" value="1"/>
</dbReference>
<evidence type="ECO:0000256" key="12">
    <source>
        <dbReference type="ARBA" id="ARBA00022840"/>
    </source>
</evidence>
<dbReference type="GO" id="GO:0006273">
    <property type="term" value="P:lagging strand elongation"/>
    <property type="evidence" value="ECO:0007669"/>
    <property type="project" value="TreeGrafter"/>
</dbReference>
<dbReference type="InterPro" id="IPR012309">
    <property type="entry name" value="DNA_ligase_ATP-dep_C"/>
</dbReference>
<dbReference type="EMBL" id="KK120932">
    <property type="protein sequence ID" value="KFM79410.1"/>
    <property type="molecule type" value="Genomic_DNA"/>
</dbReference>
<dbReference type="GO" id="GO:0006302">
    <property type="term" value="P:double-strand break repair"/>
    <property type="evidence" value="ECO:0007669"/>
    <property type="project" value="TreeGrafter"/>
</dbReference>